<dbReference type="InterPro" id="IPR024953">
    <property type="entry name" value="PP_kinase_middle"/>
</dbReference>
<evidence type="ECO:0000256" key="1">
    <source>
        <dbReference type="ARBA" id="ARBA00022553"/>
    </source>
</evidence>
<organism evidence="10 11">
    <name type="scientific">Dysgonomonas capnocytophagoides</name>
    <dbReference type="NCBI Taxonomy" id="45254"/>
    <lineage>
        <taxon>Bacteria</taxon>
        <taxon>Pseudomonadati</taxon>
        <taxon>Bacteroidota</taxon>
        <taxon>Bacteroidia</taxon>
        <taxon>Bacteroidales</taxon>
        <taxon>Dysgonomonadaceae</taxon>
        <taxon>Dysgonomonas</taxon>
    </lineage>
</organism>
<dbReference type="EC" id="2.7.4.1" evidence="7 8"/>
<dbReference type="Pfam" id="PF17941">
    <property type="entry name" value="PP_kinase_C_1"/>
    <property type="match status" value="1"/>
</dbReference>
<dbReference type="InterPro" id="IPR041108">
    <property type="entry name" value="PP_kinase_C_1"/>
</dbReference>
<feature type="binding site" evidence="7">
    <location>
        <position position="559"/>
    </location>
    <ligand>
        <name>ATP</name>
        <dbReference type="ChEBI" id="CHEBI:30616"/>
    </ligand>
</feature>
<dbReference type="RefSeq" id="WP_134436159.1">
    <property type="nucleotide sequence ID" value="NZ_SOML01000004.1"/>
</dbReference>
<comment type="cofactor">
    <cofactor evidence="7">
        <name>Mg(2+)</name>
        <dbReference type="ChEBI" id="CHEBI:18420"/>
    </cofactor>
</comment>
<feature type="binding site" evidence="7">
    <location>
        <position position="40"/>
    </location>
    <ligand>
        <name>ATP</name>
        <dbReference type="ChEBI" id="CHEBI:30616"/>
    </ligand>
</feature>
<dbReference type="SUPFAM" id="SSF56024">
    <property type="entry name" value="Phospholipase D/nuclease"/>
    <property type="match status" value="2"/>
</dbReference>
<dbReference type="SUPFAM" id="SSF140356">
    <property type="entry name" value="PPK N-terminal domain-like"/>
    <property type="match status" value="1"/>
</dbReference>
<keyword evidence="2 7" id="KW-0808">Transferase</keyword>
<dbReference type="Proteomes" id="UP000297861">
    <property type="component" value="Unassembled WGS sequence"/>
</dbReference>
<dbReference type="GO" id="GO:0009358">
    <property type="term" value="C:polyphosphate kinase complex"/>
    <property type="evidence" value="ECO:0007669"/>
    <property type="project" value="InterPro"/>
</dbReference>
<keyword evidence="7" id="KW-0479">Metal-binding</keyword>
<feature type="binding site" evidence="7">
    <location>
        <position position="370"/>
    </location>
    <ligand>
        <name>Mg(2+)</name>
        <dbReference type="ChEBI" id="CHEBI:18420"/>
    </ligand>
</feature>
<feature type="binding site" evidence="7">
    <location>
        <position position="463"/>
    </location>
    <ligand>
        <name>ATP</name>
        <dbReference type="ChEBI" id="CHEBI:30616"/>
    </ligand>
</feature>
<keyword evidence="3 7" id="KW-0547">Nucleotide-binding</keyword>
<keyword evidence="1 7" id="KW-0597">Phosphoprotein</keyword>
<dbReference type="PROSITE" id="PS50035">
    <property type="entry name" value="PLD"/>
    <property type="match status" value="1"/>
</dbReference>
<dbReference type="InterPro" id="IPR001736">
    <property type="entry name" value="PLipase_D/transphosphatidylase"/>
</dbReference>
<dbReference type="NCBIfam" id="NF003917">
    <property type="entry name" value="PRK05443.1-1"/>
    <property type="match status" value="1"/>
</dbReference>
<feature type="binding site" evidence="7">
    <location>
        <position position="400"/>
    </location>
    <ligand>
        <name>Mg(2+)</name>
        <dbReference type="ChEBI" id="CHEBI:18420"/>
    </ligand>
</feature>
<dbReference type="PANTHER" id="PTHR30218:SF0">
    <property type="entry name" value="POLYPHOSPHATE KINASE"/>
    <property type="match status" value="1"/>
</dbReference>
<dbReference type="AlphaFoldDB" id="A0A4Y8L8S1"/>
<sequence length="684" mass="79404">MINNRDLSWLNFNNRVLQEAQDKTVPLLQRLRFLGIFSNNLDEFIKVRVANVIRLSQIKGKKVPLFSGNYTPRDLLIKIKSKIAESQLKFDKIYNEIILEMEEHGIYMLNEKQLTKKQEAYCRDYFSRIISPRLVPLIIRKRTAIPFLTDSNIYHAVKMQNKNKEDTKYAIIQIPVSNNCPRFIELPSEKGLNDIIFLDDIIRLCLDHIFFMFNYTEISAYTFKLTRDALLTVDDDVSKSLIEKMEDGLENRMHGQPVRLIYDKEMPEDLLGIIISKLKLKDDDSCEAGERYHLKKDLMKFPKIRPDLEYINPTPLIHNGIKPSSSILTVVKKKDILLNYPYHTFNHFIDFLREAAIDPKVESISITLYRTAEHSKVINALVNAAKNGKRVTAVLELFARFDEEQNVENTELLQKAGVKVIHGADGLKVHSKLVLVERAERKEVKGYVYVGTGNFNESTALAYGDFGLFTAEKAIVADTRRVFDFLENTHKHFQCDRLMVSPYYMRRQFEQLIENEIKNAKKGINAYIYAKFNSLTDENIIKLLYKAADEGVKIRLIIRGACCIKTKSENIKAISIVDKYLEHARLVIFGNGGKEEVFILSADWMTRNLDRRVEVGIPVLDVKVKETLKSFFDIQWSDNVKSRDLNSPDQNSYIERIGDQKNRSQIMLYDFYKKMYEDRDTGCY</sequence>
<dbReference type="SUPFAM" id="SSF143724">
    <property type="entry name" value="PHP14-like"/>
    <property type="match status" value="1"/>
</dbReference>
<feature type="binding site" evidence="7">
    <location>
        <position position="583"/>
    </location>
    <ligand>
        <name>ATP</name>
        <dbReference type="ChEBI" id="CHEBI:30616"/>
    </ligand>
</feature>
<gene>
    <name evidence="10" type="primary">ppk1</name>
    <name evidence="7" type="synonym">ppk</name>
    <name evidence="10" type="ORF">E2605_08720</name>
</gene>
<evidence type="ECO:0000256" key="8">
    <source>
        <dbReference type="RuleBase" id="RU003800"/>
    </source>
</evidence>
<dbReference type="PIRSF" id="PIRSF015589">
    <property type="entry name" value="PP_kinase"/>
    <property type="match status" value="1"/>
</dbReference>
<dbReference type="InterPro" id="IPR025198">
    <property type="entry name" value="PPK_N_dom"/>
</dbReference>
<dbReference type="Gene3D" id="3.30.870.10">
    <property type="entry name" value="Endonuclease Chain A"/>
    <property type="match status" value="2"/>
</dbReference>
<keyword evidence="6 7" id="KW-0460">Magnesium</keyword>
<keyword evidence="5 7" id="KW-0067">ATP-binding</keyword>
<dbReference type="InterPro" id="IPR025200">
    <property type="entry name" value="PPK_C_dom2"/>
</dbReference>
<comment type="PTM">
    <text evidence="7 8">An intermediate of this reaction is the autophosphorylated ppk in which a phosphate is covalently linked to a histidine residue through a N-P bond.</text>
</comment>
<dbReference type="Gene3D" id="1.20.58.310">
    <property type="entry name" value="Polyphosphate kinase N-terminal domain"/>
    <property type="match status" value="1"/>
</dbReference>
<dbReference type="STRING" id="1121485.GCA_000426485_02964"/>
<comment type="function">
    <text evidence="7 8">Catalyzes the reversible transfer of the terminal phosphate of ATP to form a long-chain polyphosphate (polyP).</text>
</comment>
<dbReference type="NCBIfam" id="TIGR03705">
    <property type="entry name" value="poly_P_kin"/>
    <property type="match status" value="1"/>
</dbReference>
<keyword evidence="4 7" id="KW-0418">Kinase</keyword>
<dbReference type="Pfam" id="PF13089">
    <property type="entry name" value="PP_kinase_N"/>
    <property type="match status" value="1"/>
</dbReference>
<dbReference type="InterPro" id="IPR036832">
    <property type="entry name" value="PPK_N_dom_sf"/>
</dbReference>
<proteinExistence type="inferred from homology"/>
<dbReference type="InterPro" id="IPR003414">
    <property type="entry name" value="PP_kinase"/>
</dbReference>
<dbReference type="HAMAP" id="MF_00347">
    <property type="entry name" value="Polyphosphate_kinase"/>
    <property type="match status" value="1"/>
</dbReference>
<evidence type="ECO:0000256" key="4">
    <source>
        <dbReference type="ARBA" id="ARBA00022777"/>
    </source>
</evidence>
<evidence type="ECO:0000313" key="10">
    <source>
        <dbReference type="EMBL" id="TFD96886.1"/>
    </source>
</evidence>
<dbReference type="InterPro" id="IPR036830">
    <property type="entry name" value="PP_kinase_middle_dom_sf"/>
</dbReference>
<name>A0A4Y8L8S1_9BACT</name>
<reference evidence="10 11" key="1">
    <citation type="submission" date="2019-03" db="EMBL/GenBank/DDBJ databases">
        <title>San Antonio Military Medical Center submission to MRSN (WRAIR), pending publication.</title>
        <authorList>
            <person name="Blyth D.M."/>
            <person name="Mccarthy S.L."/>
            <person name="Schall S.E."/>
            <person name="Stam J.A."/>
            <person name="Ong A.C."/>
            <person name="Mcgann P.T."/>
        </authorList>
    </citation>
    <scope>NUCLEOTIDE SEQUENCE [LARGE SCALE GENOMIC DNA]</scope>
    <source>
        <strain evidence="10 11">MRSN571793</strain>
    </source>
</reference>
<comment type="catalytic activity">
    <reaction evidence="7 8">
        <text>[phosphate](n) + ATP = [phosphate](n+1) + ADP</text>
        <dbReference type="Rhea" id="RHEA:19573"/>
        <dbReference type="Rhea" id="RHEA-COMP:9859"/>
        <dbReference type="Rhea" id="RHEA-COMP:14280"/>
        <dbReference type="ChEBI" id="CHEBI:16838"/>
        <dbReference type="ChEBI" id="CHEBI:30616"/>
        <dbReference type="ChEBI" id="CHEBI:456216"/>
        <dbReference type="EC" id="2.7.4.1"/>
    </reaction>
</comment>
<dbReference type="Pfam" id="PF02503">
    <property type="entry name" value="PP_kinase"/>
    <property type="match status" value="1"/>
</dbReference>
<evidence type="ECO:0000313" key="11">
    <source>
        <dbReference type="Proteomes" id="UP000297861"/>
    </source>
</evidence>
<dbReference type="EMBL" id="SOML01000004">
    <property type="protein sequence ID" value="TFD96886.1"/>
    <property type="molecule type" value="Genomic_DNA"/>
</dbReference>
<dbReference type="GO" id="GO:0046872">
    <property type="term" value="F:metal ion binding"/>
    <property type="evidence" value="ECO:0007669"/>
    <property type="project" value="UniProtKB-KW"/>
</dbReference>
<dbReference type="GO" id="GO:0005524">
    <property type="term" value="F:ATP binding"/>
    <property type="evidence" value="ECO:0007669"/>
    <property type="project" value="UniProtKB-KW"/>
</dbReference>
<evidence type="ECO:0000256" key="5">
    <source>
        <dbReference type="ARBA" id="ARBA00022840"/>
    </source>
</evidence>
<feature type="domain" description="PLD phosphodiesterase" evidence="9">
    <location>
        <begin position="425"/>
        <end position="459"/>
    </location>
</feature>
<evidence type="ECO:0000256" key="2">
    <source>
        <dbReference type="ARBA" id="ARBA00022679"/>
    </source>
</evidence>
<dbReference type="Gene3D" id="3.30.1840.10">
    <property type="entry name" value="Polyphosphate kinase middle domain"/>
    <property type="match status" value="1"/>
</dbReference>
<dbReference type="Pfam" id="PF13090">
    <property type="entry name" value="PP_kinase_C"/>
    <property type="match status" value="1"/>
</dbReference>
<evidence type="ECO:0000256" key="3">
    <source>
        <dbReference type="ARBA" id="ARBA00022741"/>
    </source>
</evidence>
<evidence type="ECO:0000256" key="6">
    <source>
        <dbReference type="ARBA" id="ARBA00022842"/>
    </source>
</evidence>
<dbReference type="PANTHER" id="PTHR30218">
    <property type="entry name" value="POLYPHOSPHATE KINASE"/>
    <property type="match status" value="1"/>
</dbReference>
<evidence type="ECO:0000259" key="9">
    <source>
        <dbReference type="PROSITE" id="PS50035"/>
    </source>
</evidence>
<dbReference type="OrthoDB" id="9761456at2"/>
<comment type="similarity">
    <text evidence="7 8">Belongs to the polyphosphate kinase 1 (PPK1) family.</text>
</comment>
<dbReference type="GO" id="GO:0008976">
    <property type="term" value="F:polyphosphate kinase activity"/>
    <property type="evidence" value="ECO:0007669"/>
    <property type="project" value="UniProtKB-UniRule"/>
</dbReference>
<evidence type="ECO:0000256" key="7">
    <source>
        <dbReference type="HAMAP-Rule" id="MF_00347"/>
    </source>
</evidence>
<accession>A0A4Y8L8S1</accession>
<dbReference type="GO" id="GO:0006799">
    <property type="term" value="P:polyphosphate biosynthetic process"/>
    <property type="evidence" value="ECO:0007669"/>
    <property type="project" value="UniProtKB-UniRule"/>
</dbReference>
<feature type="active site" description="Phosphohistidine intermediate" evidence="7">
    <location>
        <position position="430"/>
    </location>
</feature>
<comment type="caution">
    <text evidence="10">The sequence shown here is derived from an EMBL/GenBank/DDBJ whole genome shotgun (WGS) entry which is preliminary data.</text>
</comment>
<protein>
    <recommendedName>
        <fullName evidence="7 8">Polyphosphate kinase</fullName>
        <ecNumber evidence="7 8">2.7.4.1</ecNumber>
    </recommendedName>
    <alternativeName>
        <fullName evidence="7">ATP-polyphosphate phosphotransferase</fullName>
    </alternativeName>
    <alternativeName>
        <fullName evidence="7">Polyphosphoric acid kinase</fullName>
    </alternativeName>
</protein>
<keyword evidence="11" id="KW-1185">Reference proteome</keyword>